<feature type="binding site" evidence="12">
    <location>
        <position position="206"/>
    </location>
    <ligand>
        <name>[4Fe-4S] cluster</name>
        <dbReference type="ChEBI" id="CHEBI:49883"/>
    </ligand>
</feature>
<dbReference type="AlphaFoldDB" id="A0A160T302"/>
<evidence type="ECO:0000256" key="8">
    <source>
        <dbReference type="ARBA" id="ARBA00023125"/>
    </source>
</evidence>
<dbReference type="KEGG" id="pbf:CFX0092_A2236"/>
<reference evidence="14" key="1">
    <citation type="submission" date="2016-01" db="EMBL/GenBank/DDBJ databases">
        <authorList>
            <person name="Mcilroy J.S."/>
            <person name="Karst M S."/>
            <person name="Albertsen M."/>
        </authorList>
    </citation>
    <scope>NUCLEOTIDE SEQUENCE</scope>
    <source>
        <strain evidence="14">Cfx-K</strain>
    </source>
</reference>
<dbReference type="SUPFAM" id="SSF48150">
    <property type="entry name" value="DNA-glycosylase"/>
    <property type="match status" value="1"/>
</dbReference>
<comment type="similarity">
    <text evidence="1 12">Belongs to the Nth/MutY family.</text>
</comment>
<keyword evidence="2 12" id="KW-0004">4Fe-4S</keyword>
<dbReference type="PIRSF" id="PIRSF001435">
    <property type="entry name" value="Nth"/>
    <property type="match status" value="1"/>
</dbReference>
<dbReference type="PANTHER" id="PTHR10359:SF18">
    <property type="entry name" value="ENDONUCLEASE III"/>
    <property type="match status" value="1"/>
</dbReference>
<evidence type="ECO:0000313" key="14">
    <source>
        <dbReference type="EMBL" id="CUS04114.2"/>
    </source>
</evidence>
<evidence type="ECO:0000256" key="2">
    <source>
        <dbReference type="ARBA" id="ARBA00022485"/>
    </source>
</evidence>
<keyword evidence="3 12" id="KW-0479">Metal-binding</keyword>
<evidence type="ECO:0000256" key="9">
    <source>
        <dbReference type="ARBA" id="ARBA00023204"/>
    </source>
</evidence>
<dbReference type="Proteomes" id="UP000215027">
    <property type="component" value="Chromosome I"/>
</dbReference>
<keyword evidence="4 12" id="KW-0227">DNA damage</keyword>
<keyword evidence="10 12" id="KW-0456">Lyase</keyword>
<dbReference type="CDD" id="cd00056">
    <property type="entry name" value="ENDO3c"/>
    <property type="match status" value="1"/>
</dbReference>
<dbReference type="OrthoDB" id="9800977at2"/>
<dbReference type="PANTHER" id="PTHR10359">
    <property type="entry name" value="A/G-SPECIFIC ADENINE GLYCOSYLASE/ENDONUCLEASE III"/>
    <property type="match status" value="1"/>
</dbReference>
<keyword evidence="5 12" id="KW-0378">Hydrolase</keyword>
<evidence type="ECO:0000256" key="7">
    <source>
        <dbReference type="ARBA" id="ARBA00023014"/>
    </source>
</evidence>
<gene>
    <name evidence="12 14" type="primary">nth</name>
    <name evidence="14" type="ORF">CFX0092_A2236</name>
</gene>
<dbReference type="Gene3D" id="1.10.1670.10">
    <property type="entry name" value="Helix-hairpin-Helix base-excision DNA repair enzymes (C-terminal)"/>
    <property type="match status" value="1"/>
</dbReference>
<comment type="catalytic activity">
    <reaction evidence="12">
        <text>2'-deoxyribonucleotide-(2'-deoxyribose 5'-phosphate)-2'-deoxyribonucleotide-DNA = a 3'-end 2'-deoxyribonucleotide-(2,3-dehydro-2,3-deoxyribose 5'-phosphate)-DNA + a 5'-end 5'-phospho-2'-deoxyribonucleoside-DNA + H(+)</text>
        <dbReference type="Rhea" id="RHEA:66592"/>
        <dbReference type="Rhea" id="RHEA-COMP:13180"/>
        <dbReference type="Rhea" id="RHEA-COMP:16897"/>
        <dbReference type="Rhea" id="RHEA-COMP:17067"/>
        <dbReference type="ChEBI" id="CHEBI:15378"/>
        <dbReference type="ChEBI" id="CHEBI:136412"/>
        <dbReference type="ChEBI" id="CHEBI:157695"/>
        <dbReference type="ChEBI" id="CHEBI:167181"/>
        <dbReference type="EC" id="4.2.99.18"/>
    </reaction>
</comment>
<dbReference type="FunFam" id="1.10.1670.10:FF:000001">
    <property type="entry name" value="Endonuclease III"/>
    <property type="match status" value="1"/>
</dbReference>
<dbReference type="SMART" id="SM00478">
    <property type="entry name" value="ENDO3c"/>
    <property type="match status" value="1"/>
</dbReference>
<keyword evidence="15" id="KW-1185">Reference proteome</keyword>
<evidence type="ECO:0000256" key="11">
    <source>
        <dbReference type="ARBA" id="ARBA00023295"/>
    </source>
</evidence>
<organism evidence="14 15">
    <name type="scientific">Candidatus Promineifilum breve</name>
    <dbReference type="NCBI Taxonomy" id="1806508"/>
    <lineage>
        <taxon>Bacteria</taxon>
        <taxon>Bacillati</taxon>
        <taxon>Chloroflexota</taxon>
        <taxon>Ardenticatenia</taxon>
        <taxon>Candidatus Promineifilales</taxon>
        <taxon>Candidatus Promineifilaceae</taxon>
        <taxon>Candidatus Promineifilum</taxon>
    </lineage>
</organism>
<comment type="cofactor">
    <cofactor evidence="12">
        <name>[4Fe-4S] cluster</name>
        <dbReference type="ChEBI" id="CHEBI:49883"/>
    </cofactor>
    <text evidence="12">Binds 1 [4Fe-4S] cluster.</text>
</comment>
<dbReference type="GO" id="GO:0051539">
    <property type="term" value="F:4 iron, 4 sulfur cluster binding"/>
    <property type="evidence" value="ECO:0007669"/>
    <property type="project" value="UniProtKB-UniRule"/>
</dbReference>
<accession>A0A160T302</accession>
<feature type="binding site" evidence="12">
    <location>
        <position position="215"/>
    </location>
    <ligand>
        <name>[4Fe-4S] cluster</name>
        <dbReference type="ChEBI" id="CHEBI:49883"/>
    </ligand>
</feature>
<evidence type="ECO:0000256" key="10">
    <source>
        <dbReference type="ARBA" id="ARBA00023239"/>
    </source>
</evidence>
<evidence type="ECO:0000256" key="12">
    <source>
        <dbReference type="HAMAP-Rule" id="MF_00942"/>
    </source>
</evidence>
<protein>
    <recommendedName>
        <fullName evidence="12">Endonuclease III</fullName>
        <ecNumber evidence="12">4.2.99.18</ecNumber>
    </recommendedName>
    <alternativeName>
        <fullName evidence="12">DNA-(apurinic or apyrimidinic site) lyase</fullName>
    </alternativeName>
</protein>
<feature type="binding site" evidence="12">
    <location>
        <position position="199"/>
    </location>
    <ligand>
        <name>[4Fe-4S] cluster</name>
        <dbReference type="ChEBI" id="CHEBI:49883"/>
    </ligand>
</feature>
<evidence type="ECO:0000259" key="13">
    <source>
        <dbReference type="SMART" id="SM00478"/>
    </source>
</evidence>
<evidence type="ECO:0000256" key="3">
    <source>
        <dbReference type="ARBA" id="ARBA00022723"/>
    </source>
</evidence>
<name>A0A160T302_9CHLR</name>
<keyword evidence="14" id="KW-0540">Nuclease</keyword>
<evidence type="ECO:0000256" key="5">
    <source>
        <dbReference type="ARBA" id="ARBA00022801"/>
    </source>
</evidence>
<comment type="function">
    <text evidence="12">DNA repair enzyme that has both DNA N-glycosylase activity and AP-lyase activity. The DNA N-glycosylase activity releases various damaged pyrimidines from DNA by cleaving the N-glycosidic bond, leaving an AP (apurinic/apyrimidinic) site. The AP-lyase activity cleaves the phosphodiester bond 3' to the AP site by a beta-elimination, leaving a 3'-terminal unsaturated sugar and a product with a terminal 5'-phosphate.</text>
</comment>
<dbReference type="InterPro" id="IPR023170">
    <property type="entry name" value="HhH_base_excis_C"/>
</dbReference>
<keyword evidence="8 12" id="KW-0238">DNA-binding</keyword>
<dbReference type="InterPro" id="IPR005759">
    <property type="entry name" value="Nth"/>
</dbReference>
<keyword evidence="6 12" id="KW-0408">Iron</keyword>
<dbReference type="HAMAP" id="MF_00942">
    <property type="entry name" value="Nth"/>
    <property type="match status" value="1"/>
</dbReference>
<evidence type="ECO:0000256" key="4">
    <source>
        <dbReference type="ARBA" id="ARBA00022763"/>
    </source>
</evidence>
<dbReference type="Gene3D" id="1.10.340.30">
    <property type="entry name" value="Hypothetical protein, domain 2"/>
    <property type="match status" value="1"/>
</dbReference>
<dbReference type="GO" id="GO:0019104">
    <property type="term" value="F:DNA N-glycosylase activity"/>
    <property type="evidence" value="ECO:0007669"/>
    <property type="project" value="UniProtKB-UniRule"/>
</dbReference>
<keyword evidence="11 12" id="KW-0326">Glycosidase</keyword>
<keyword evidence="14" id="KW-0255">Endonuclease</keyword>
<proteinExistence type="inferred from homology"/>
<keyword evidence="9 12" id="KW-0234">DNA repair</keyword>
<dbReference type="GO" id="GO:0003677">
    <property type="term" value="F:DNA binding"/>
    <property type="evidence" value="ECO:0007669"/>
    <property type="project" value="UniProtKB-UniRule"/>
</dbReference>
<dbReference type="InterPro" id="IPR003265">
    <property type="entry name" value="HhH-GPD_domain"/>
</dbReference>
<feature type="domain" description="HhH-GPD" evidence="13">
    <location>
        <begin position="49"/>
        <end position="197"/>
    </location>
</feature>
<evidence type="ECO:0000313" key="15">
    <source>
        <dbReference type="Proteomes" id="UP000215027"/>
    </source>
</evidence>
<feature type="binding site" evidence="12">
    <location>
        <position position="209"/>
    </location>
    <ligand>
        <name>[4Fe-4S] cluster</name>
        <dbReference type="ChEBI" id="CHEBI:49883"/>
    </ligand>
</feature>
<dbReference type="InterPro" id="IPR011257">
    <property type="entry name" value="DNA_glycosylase"/>
</dbReference>
<sequence length="225" mass="24780">MEVQTPRNELTPTPEYVAELITRLRAAYPDAHCALDYETPIQLLVAVILSAQCTDERVNLTTPGLFARYPTIEALAAADPAEMEALVRPTGFYRNKARHIRETAARLLAVYGGDVPPEMDALLTLPGVARKTANVVRGEIYGLADGVTVDTHVKRLAGRLGLTRETDPVKVERDLIALIPRESWIEIAHLLIWHGRRVCAARKPHCAACTLNDLCPSAFVVNNQP</sequence>
<dbReference type="SMART" id="SM00525">
    <property type="entry name" value="FES"/>
    <property type="match status" value="1"/>
</dbReference>
<dbReference type="GO" id="GO:0006285">
    <property type="term" value="P:base-excision repair, AP site formation"/>
    <property type="evidence" value="ECO:0007669"/>
    <property type="project" value="TreeGrafter"/>
</dbReference>
<dbReference type="FunFam" id="1.10.340.30:FF:000001">
    <property type="entry name" value="Endonuclease III"/>
    <property type="match status" value="1"/>
</dbReference>
<dbReference type="NCBIfam" id="TIGR01083">
    <property type="entry name" value="nth"/>
    <property type="match status" value="1"/>
</dbReference>
<evidence type="ECO:0000256" key="6">
    <source>
        <dbReference type="ARBA" id="ARBA00023004"/>
    </source>
</evidence>
<keyword evidence="7 12" id="KW-0411">Iron-sulfur</keyword>
<dbReference type="InterPro" id="IPR003651">
    <property type="entry name" value="Endonuclease3_FeS-loop_motif"/>
</dbReference>
<dbReference type="EC" id="4.2.99.18" evidence="12"/>
<dbReference type="EMBL" id="LN890655">
    <property type="protein sequence ID" value="CUS04114.2"/>
    <property type="molecule type" value="Genomic_DNA"/>
</dbReference>
<dbReference type="GO" id="GO:0046872">
    <property type="term" value="F:metal ion binding"/>
    <property type="evidence" value="ECO:0007669"/>
    <property type="project" value="UniProtKB-KW"/>
</dbReference>
<dbReference type="Pfam" id="PF00730">
    <property type="entry name" value="HhH-GPD"/>
    <property type="match status" value="1"/>
</dbReference>
<dbReference type="GO" id="GO:0140078">
    <property type="term" value="F:class I DNA-(apurinic or apyrimidinic site) endonuclease activity"/>
    <property type="evidence" value="ECO:0007669"/>
    <property type="project" value="UniProtKB-EC"/>
</dbReference>
<dbReference type="RefSeq" id="WP_095043507.1">
    <property type="nucleotide sequence ID" value="NZ_LN890655.1"/>
</dbReference>
<evidence type="ECO:0000256" key="1">
    <source>
        <dbReference type="ARBA" id="ARBA00008343"/>
    </source>
</evidence>